<dbReference type="Proteomes" id="UP000464620">
    <property type="component" value="Chromosome B09"/>
</dbReference>
<keyword evidence="1" id="KW-0472">Membrane</keyword>
<reference evidence="2 3" key="1">
    <citation type="submission" date="2020-01" db="EMBL/GenBank/DDBJ databases">
        <title>Genome sequence of Arachis hypogaea, cultivar Shitouqi.</title>
        <authorList>
            <person name="Zhuang W."/>
            <person name="Chen H."/>
            <person name="Varshney R."/>
            <person name="Wang D."/>
            <person name="Ming R."/>
        </authorList>
    </citation>
    <scope>NUCLEOTIDE SEQUENCE [LARGE SCALE GENOMIC DNA]</scope>
    <source>
        <tissue evidence="2">Young leaf</tissue>
    </source>
</reference>
<protein>
    <submittedName>
        <fullName evidence="2">Uncharacterized protein</fullName>
    </submittedName>
</protein>
<keyword evidence="1" id="KW-0812">Transmembrane</keyword>
<dbReference type="EMBL" id="CP031001">
    <property type="protein sequence ID" value="QHN77899.1"/>
    <property type="molecule type" value="Genomic_DNA"/>
</dbReference>
<name>A0A6B9V8Z3_ARAHY</name>
<gene>
    <name evidence="2" type="ORF">DS421_19g656820</name>
</gene>
<evidence type="ECO:0000313" key="3">
    <source>
        <dbReference type="Proteomes" id="UP000464620"/>
    </source>
</evidence>
<feature type="transmembrane region" description="Helical" evidence="1">
    <location>
        <begin position="21"/>
        <end position="42"/>
    </location>
</feature>
<organism evidence="2 3">
    <name type="scientific">Arachis hypogaea</name>
    <name type="common">Peanut</name>
    <dbReference type="NCBI Taxonomy" id="3818"/>
    <lineage>
        <taxon>Eukaryota</taxon>
        <taxon>Viridiplantae</taxon>
        <taxon>Streptophyta</taxon>
        <taxon>Embryophyta</taxon>
        <taxon>Tracheophyta</taxon>
        <taxon>Spermatophyta</taxon>
        <taxon>Magnoliopsida</taxon>
        <taxon>eudicotyledons</taxon>
        <taxon>Gunneridae</taxon>
        <taxon>Pentapetalae</taxon>
        <taxon>rosids</taxon>
        <taxon>fabids</taxon>
        <taxon>Fabales</taxon>
        <taxon>Fabaceae</taxon>
        <taxon>Papilionoideae</taxon>
        <taxon>50 kb inversion clade</taxon>
        <taxon>dalbergioids sensu lato</taxon>
        <taxon>Dalbergieae</taxon>
        <taxon>Pterocarpus clade</taxon>
        <taxon>Arachis</taxon>
    </lineage>
</organism>
<keyword evidence="1" id="KW-1133">Transmembrane helix</keyword>
<evidence type="ECO:0000256" key="1">
    <source>
        <dbReference type="SAM" id="Phobius"/>
    </source>
</evidence>
<accession>A0A6B9V8Z3</accession>
<evidence type="ECO:0000313" key="2">
    <source>
        <dbReference type="EMBL" id="QHN77899.1"/>
    </source>
</evidence>
<sequence>MPLLLQSHRNPMASCAPSIPFFPFFPSFFILIFLTHAPSVYFKLKVSNFVWVQFLEIV</sequence>
<proteinExistence type="predicted"/>
<dbReference type="AlphaFoldDB" id="A0A6B9V8Z3"/>